<evidence type="ECO:0000256" key="11">
    <source>
        <dbReference type="RuleBase" id="RU000439"/>
    </source>
</evidence>
<dbReference type="STRING" id="1427503.HE1_00861"/>
<evidence type="ECO:0000256" key="1">
    <source>
        <dbReference type="ARBA" id="ARBA00011009"/>
    </source>
</evidence>
<dbReference type="PANTHER" id="PTHR11728">
    <property type="entry name" value="GLYCEROL-3-PHOSPHATE DEHYDROGENASE"/>
    <property type="match status" value="1"/>
</dbReference>
<evidence type="ECO:0000313" key="15">
    <source>
        <dbReference type="Proteomes" id="UP000024842"/>
    </source>
</evidence>
<feature type="binding site" evidence="9">
    <location>
        <position position="126"/>
    </location>
    <ligand>
        <name>NAD(+)</name>
        <dbReference type="ChEBI" id="CHEBI:57540"/>
    </ligand>
</feature>
<dbReference type="AlphaFoldDB" id="A0A023DYJ1"/>
<evidence type="ECO:0000256" key="10">
    <source>
        <dbReference type="RuleBase" id="RU000437"/>
    </source>
</evidence>
<dbReference type="OrthoDB" id="9812273at2"/>
<dbReference type="Pfam" id="PF07479">
    <property type="entry name" value="NAD_Gly3P_dh_C"/>
    <property type="match status" value="1"/>
</dbReference>
<evidence type="ECO:0000313" key="14">
    <source>
        <dbReference type="EMBL" id="GAJ46526.1"/>
    </source>
</evidence>
<dbReference type="RefSeq" id="WP_035545123.1">
    <property type="nucleotide sequence ID" value="NZ_BAUP01000107.1"/>
</dbReference>
<dbReference type="InterPro" id="IPR006168">
    <property type="entry name" value="G3P_DH_NAD-dep"/>
</dbReference>
<keyword evidence="9 10" id="KW-0520">NAD</keyword>
<gene>
    <name evidence="14" type="ORF">HE1_00861</name>
</gene>
<dbReference type="PANTHER" id="PTHR11728:SF30">
    <property type="entry name" value="GLYCEROL-3-PHOSPHATE DEHYDROGENASE [NAD(+)] GPDHC1, CYTOSOLIC"/>
    <property type="match status" value="1"/>
</dbReference>
<dbReference type="InterPro" id="IPR036291">
    <property type="entry name" value="NAD(P)-bd_dom_sf"/>
</dbReference>
<dbReference type="Gene3D" id="1.10.1040.10">
    <property type="entry name" value="N-(1-d-carboxylethyl)-l-norvaline Dehydrogenase, domain 2"/>
    <property type="match status" value="1"/>
</dbReference>
<dbReference type="SUPFAM" id="SSF51735">
    <property type="entry name" value="NAD(P)-binding Rossmann-fold domains"/>
    <property type="match status" value="1"/>
</dbReference>
<keyword evidence="4" id="KW-0443">Lipid metabolism</keyword>
<name>A0A023DYJ1_9PROT</name>
<evidence type="ECO:0000256" key="5">
    <source>
        <dbReference type="ARBA" id="ARBA00023209"/>
    </source>
</evidence>
<dbReference type="GO" id="GO:0051287">
    <property type="term" value="F:NAD binding"/>
    <property type="evidence" value="ECO:0007669"/>
    <property type="project" value="InterPro"/>
</dbReference>
<dbReference type="Pfam" id="PF01210">
    <property type="entry name" value="NAD_Gly3P_dh_N"/>
    <property type="match status" value="1"/>
</dbReference>
<proteinExistence type="inferred from homology"/>
<feature type="binding site" evidence="9">
    <location>
        <position position="243"/>
    </location>
    <ligand>
        <name>NAD(+)</name>
        <dbReference type="ChEBI" id="CHEBI:57540"/>
    </ligand>
</feature>
<keyword evidence="3 10" id="KW-0560">Oxidoreductase</keyword>
<dbReference type="GO" id="GO:0141153">
    <property type="term" value="F:glycerol-3-phosphate dehydrogenase (NADP+) activity"/>
    <property type="evidence" value="ECO:0007669"/>
    <property type="project" value="RHEA"/>
</dbReference>
<evidence type="ECO:0000259" key="13">
    <source>
        <dbReference type="Pfam" id="PF07479"/>
    </source>
</evidence>
<evidence type="ECO:0000259" key="12">
    <source>
        <dbReference type="Pfam" id="PF01210"/>
    </source>
</evidence>
<dbReference type="InterPro" id="IPR013328">
    <property type="entry name" value="6PGD_dom2"/>
</dbReference>
<evidence type="ECO:0000256" key="8">
    <source>
        <dbReference type="PIRSR" id="PIRSR000114-2"/>
    </source>
</evidence>
<comment type="similarity">
    <text evidence="1 10">Belongs to the NAD-dependent glycerol-3-phosphate dehydrogenase family.</text>
</comment>
<keyword evidence="2" id="KW-0444">Lipid biosynthesis</keyword>
<evidence type="ECO:0000256" key="9">
    <source>
        <dbReference type="PIRSR" id="PIRSR000114-3"/>
    </source>
</evidence>
<reference evidence="14 15" key="1">
    <citation type="journal article" date="2014" name="FEMS Microbiol. Lett.">
        <title>Draft genome sequences of three Holospora species (Holospora obtusa, Holospora undulata, and Holospora elegans), endonuclear symbiotic bacteria of the ciliate Paramecium caudatum.</title>
        <authorList>
            <person name="Dohra H."/>
            <person name="Tanaka K."/>
            <person name="Suzuki T."/>
            <person name="Fujishima M."/>
            <person name="Suzuki H."/>
        </authorList>
    </citation>
    <scope>NUCLEOTIDE SEQUENCE [LARGE SCALE GENOMIC DNA]</scope>
    <source>
        <strain evidence="14 15">E1</strain>
    </source>
</reference>
<dbReference type="InterPro" id="IPR011128">
    <property type="entry name" value="G3P_DH_NAD-dep_N"/>
</dbReference>
<evidence type="ECO:0000256" key="4">
    <source>
        <dbReference type="ARBA" id="ARBA00023098"/>
    </source>
</evidence>
<evidence type="ECO:0000256" key="6">
    <source>
        <dbReference type="ARBA" id="ARBA00023264"/>
    </source>
</evidence>
<keyword evidence="15" id="KW-1185">Reference proteome</keyword>
<dbReference type="InterPro" id="IPR006109">
    <property type="entry name" value="G3P_DH_NAD-dep_C"/>
</dbReference>
<feature type="domain" description="Glycerol-3-phosphate dehydrogenase NAD-dependent C-terminal" evidence="13">
    <location>
        <begin position="170"/>
        <end position="295"/>
    </location>
</feature>
<dbReference type="GO" id="GO:0005829">
    <property type="term" value="C:cytosol"/>
    <property type="evidence" value="ECO:0007669"/>
    <property type="project" value="TreeGrafter"/>
</dbReference>
<feature type="active site" description="Proton acceptor" evidence="7">
    <location>
        <position position="177"/>
    </location>
</feature>
<keyword evidence="6" id="KW-1208">Phospholipid metabolism</keyword>
<dbReference type="Proteomes" id="UP000024842">
    <property type="component" value="Unassembled WGS sequence"/>
</dbReference>
<dbReference type="InterPro" id="IPR008927">
    <property type="entry name" value="6-PGluconate_DH-like_C_sf"/>
</dbReference>
<sequence>MLEGVTFWGAGAFSAALASCIVSEKSKNIFVWGRKDSSFHPLSSCYNSVFSIEEAAKNGDVWFFCVPAQSLRSCFERIKETTSVQPRIIVLTCKGIESNTGALMPEISEYFFPGVPRVVLGGPNFAAGVMRKDISGVTLATYCQRSFGEVFELFSRSCLRIEYYSSANAVSAWGALKNVAALGCGLLAQVASGENTQSTYLCQIFSQAIEWISSHVLENGHASAWTYAGIGDFFMTCTSKSSRNFLYGKNFTSPLSPSNQLVEGLGSLQGILVRNKQYHLRLKFVEALEEIFKGTICKNIWLSKLLK</sequence>
<evidence type="ECO:0000256" key="2">
    <source>
        <dbReference type="ARBA" id="ARBA00022516"/>
    </source>
</evidence>
<protein>
    <recommendedName>
        <fullName evidence="11">Glycerol-3-phosphate dehydrogenase</fullName>
        <ecNumber evidence="11">1.1.1.94</ecNumber>
    </recommendedName>
</protein>
<dbReference type="EC" id="1.1.1.94" evidence="11"/>
<dbReference type="EMBL" id="BAUP01000107">
    <property type="protein sequence ID" value="GAJ46526.1"/>
    <property type="molecule type" value="Genomic_DNA"/>
</dbReference>
<dbReference type="PIRSF" id="PIRSF000114">
    <property type="entry name" value="Glycerol-3-P_dh"/>
    <property type="match status" value="1"/>
</dbReference>
<dbReference type="PRINTS" id="PR00077">
    <property type="entry name" value="GPDHDRGNASE"/>
</dbReference>
<keyword evidence="5" id="KW-0594">Phospholipid biosynthesis</keyword>
<feature type="domain" description="Glycerol-3-phosphate dehydrogenase NAD-dependent N-terminal" evidence="12">
    <location>
        <begin position="48"/>
        <end position="144"/>
    </location>
</feature>
<dbReference type="GO" id="GO:0046168">
    <property type="term" value="P:glycerol-3-phosphate catabolic process"/>
    <property type="evidence" value="ECO:0007669"/>
    <property type="project" value="InterPro"/>
</dbReference>
<evidence type="ECO:0000256" key="3">
    <source>
        <dbReference type="ARBA" id="ARBA00023002"/>
    </source>
</evidence>
<feature type="binding site" evidence="8">
    <location>
        <begin position="243"/>
        <end position="244"/>
    </location>
    <ligand>
        <name>substrate</name>
    </ligand>
</feature>
<comment type="caution">
    <text evidence="14">The sequence shown here is derived from an EMBL/GenBank/DDBJ whole genome shotgun (WGS) entry which is preliminary data.</text>
</comment>
<dbReference type="GO" id="GO:0008654">
    <property type="term" value="P:phospholipid biosynthetic process"/>
    <property type="evidence" value="ECO:0007669"/>
    <property type="project" value="UniProtKB-KW"/>
</dbReference>
<comment type="catalytic activity">
    <reaction evidence="11">
        <text>sn-glycerol 3-phosphate + NADP(+) = dihydroxyacetone phosphate + NADPH + H(+)</text>
        <dbReference type="Rhea" id="RHEA:11096"/>
        <dbReference type="ChEBI" id="CHEBI:15378"/>
        <dbReference type="ChEBI" id="CHEBI:57597"/>
        <dbReference type="ChEBI" id="CHEBI:57642"/>
        <dbReference type="ChEBI" id="CHEBI:57783"/>
        <dbReference type="ChEBI" id="CHEBI:58349"/>
        <dbReference type="EC" id="1.1.1.94"/>
    </reaction>
</comment>
<accession>A0A023DYJ1</accession>
<organism evidence="14 15">
    <name type="scientific">Holospora elegans E1</name>
    <dbReference type="NCBI Taxonomy" id="1427503"/>
    <lineage>
        <taxon>Bacteria</taxon>
        <taxon>Pseudomonadati</taxon>
        <taxon>Pseudomonadota</taxon>
        <taxon>Alphaproteobacteria</taxon>
        <taxon>Holosporales</taxon>
        <taxon>Holosporaceae</taxon>
        <taxon>Holospora</taxon>
    </lineage>
</organism>
<dbReference type="Gene3D" id="3.40.50.720">
    <property type="entry name" value="NAD(P)-binding Rossmann-like Domain"/>
    <property type="match status" value="1"/>
</dbReference>
<evidence type="ECO:0000256" key="7">
    <source>
        <dbReference type="PIRSR" id="PIRSR000114-1"/>
    </source>
</evidence>
<feature type="binding site" evidence="8">
    <location>
        <position position="94"/>
    </location>
    <ligand>
        <name>substrate</name>
    </ligand>
</feature>
<dbReference type="SUPFAM" id="SSF48179">
    <property type="entry name" value="6-phosphogluconate dehydrogenase C-terminal domain-like"/>
    <property type="match status" value="1"/>
</dbReference>
<dbReference type="GO" id="GO:0005975">
    <property type="term" value="P:carbohydrate metabolic process"/>
    <property type="evidence" value="ECO:0007669"/>
    <property type="project" value="InterPro"/>
</dbReference>